<dbReference type="Gene3D" id="3.90.1150.10">
    <property type="entry name" value="Aspartate Aminotransferase, domain 1"/>
    <property type="match status" value="1"/>
</dbReference>
<dbReference type="Gene3D" id="3.40.640.10">
    <property type="entry name" value="Type I PLP-dependent aspartate aminotransferase-like (Major domain)"/>
    <property type="match status" value="1"/>
</dbReference>
<keyword evidence="6" id="KW-0093">Biotin biosynthesis</keyword>
<evidence type="ECO:0000256" key="7">
    <source>
        <dbReference type="ARBA" id="ARBA00022898"/>
    </source>
</evidence>
<accession>A0ABX8B0N1</accession>
<keyword evidence="12" id="KW-1185">Reference proteome</keyword>
<evidence type="ECO:0000256" key="6">
    <source>
        <dbReference type="ARBA" id="ARBA00022756"/>
    </source>
</evidence>
<dbReference type="PROSITE" id="PS00599">
    <property type="entry name" value="AA_TRANSFER_CLASS_2"/>
    <property type="match status" value="1"/>
</dbReference>
<dbReference type="EMBL" id="CP072642">
    <property type="protein sequence ID" value="QUV94175.1"/>
    <property type="molecule type" value="Genomic_DNA"/>
</dbReference>
<dbReference type="SUPFAM" id="SSF53383">
    <property type="entry name" value="PLP-dependent transferases"/>
    <property type="match status" value="1"/>
</dbReference>
<comment type="function">
    <text evidence="9">Catalyzes the decarboxylative condensation of pimeloyl-[acyl-carrier protein] and L-alanine to produce 8-amino-7-oxononanoate (AON), [acyl-carrier protein], and carbon dioxide.</text>
</comment>
<comment type="pathway">
    <text evidence="2 9">Cofactor biosynthesis; biotin biosynthesis.</text>
</comment>
<comment type="catalytic activity">
    <reaction evidence="8 9">
        <text>6-carboxyhexanoyl-[ACP] + L-alanine + H(+) = (8S)-8-amino-7-oxononanoate + holo-[ACP] + CO2</text>
        <dbReference type="Rhea" id="RHEA:42288"/>
        <dbReference type="Rhea" id="RHEA-COMP:9685"/>
        <dbReference type="Rhea" id="RHEA-COMP:9955"/>
        <dbReference type="ChEBI" id="CHEBI:15378"/>
        <dbReference type="ChEBI" id="CHEBI:16526"/>
        <dbReference type="ChEBI" id="CHEBI:57972"/>
        <dbReference type="ChEBI" id="CHEBI:64479"/>
        <dbReference type="ChEBI" id="CHEBI:78846"/>
        <dbReference type="ChEBI" id="CHEBI:149468"/>
        <dbReference type="EC" id="2.3.1.47"/>
    </reaction>
</comment>
<keyword evidence="7 9" id="KW-0663">Pyridoxal phosphate</keyword>
<comment type="cofactor">
    <cofactor evidence="1 9">
        <name>pyridoxal 5'-phosphate</name>
        <dbReference type="ChEBI" id="CHEBI:597326"/>
    </cofactor>
</comment>
<proteinExistence type="inferred from homology"/>
<feature type="domain" description="Aminotransferase class I/classII large" evidence="10">
    <location>
        <begin position="55"/>
        <end position="394"/>
    </location>
</feature>
<evidence type="ECO:0000256" key="1">
    <source>
        <dbReference type="ARBA" id="ARBA00001933"/>
    </source>
</evidence>
<dbReference type="EC" id="2.3.1.47" evidence="9"/>
<evidence type="ECO:0000256" key="9">
    <source>
        <dbReference type="RuleBase" id="RU003693"/>
    </source>
</evidence>
<dbReference type="GO" id="GO:0008710">
    <property type="term" value="F:8-amino-7-oxononanoate synthase activity"/>
    <property type="evidence" value="ECO:0007669"/>
    <property type="project" value="UniProtKB-EC"/>
</dbReference>
<evidence type="ECO:0000259" key="10">
    <source>
        <dbReference type="Pfam" id="PF00155"/>
    </source>
</evidence>
<dbReference type="InterPro" id="IPR001917">
    <property type="entry name" value="Aminotrans_II_pyridoxalP_BS"/>
</dbReference>
<dbReference type="RefSeq" id="WP_211422486.1">
    <property type="nucleotide sequence ID" value="NZ_CP072642.1"/>
</dbReference>
<dbReference type="NCBIfam" id="TIGR00858">
    <property type="entry name" value="bioF"/>
    <property type="match status" value="1"/>
</dbReference>
<comment type="subunit">
    <text evidence="4 9">Homodimer.</text>
</comment>
<evidence type="ECO:0000256" key="3">
    <source>
        <dbReference type="ARBA" id="ARBA00010008"/>
    </source>
</evidence>
<dbReference type="PANTHER" id="PTHR13693:SF100">
    <property type="entry name" value="8-AMINO-7-OXONONANOATE SYNTHASE"/>
    <property type="match status" value="1"/>
</dbReference>
<protein>
    <recommendedName>
        <fullName evidence="9">8-amino-7-ketopelargonate synthase</fullName>
        <ecNumber evidence="9">2.3.1.47</ecNumber>
    </recommendedName>
</protein>
<name>A0ABX8B0N1_9BACT</name>
<evidence type="ECO:0000256" key="2">
    <source>
        <dbReference type="ARBA" id="ARBA00004746"/>
    </source>
</evidence>
<sequence>MNSTTVLGTTTMTLSQLQTELTAELDAIRAAGRWRELRPAQAPPAVTFVCEGQRWINFSSNDYLGLSTHPRLIAAAQAATAEWGTGATASRLICGTLDLHRSLEEALVAFKVGGHPGYRALLFNSGYHANLSLLTALTDAQDVIFSDALNHASLIDGCRLSRATTVVYRHNDLDDLRAKLTRYGQARRRLIVTEAVFSMDGDVAPLADILTLAETFGAWVVLDEAHATGVLGPQGRGLAAQLDHTGRPIIVMGTLGKALGSFGAFVVAPAVVIELLINRARPFIFTTALPPAPVAAALEAVRLLMESDALVEGLHCNIKHMATALGFSPDWTTPVFPVVLGAEAATMRAMQDLQAAGFHVVGIRPPTVPPGACRLRLTVTAAHTPAQIADVAAAVRSVMPASSLVRATHS</sequence>
<reference evidence="11 12" key="1">
    <citation type="submission" date="2021-03" db="EMBL/GenBank/DDBJ databases">
        <title>Genomic and phenotypic characterization of Chloracidobacterium isolates provides evidence for multiple species.</title>
        <authorList>
            <person name="Saini M.K."/>
            <person name="Costas A.M.G."/>
            <person name="Tank M."/>
            <person name="Bryant D.A."/>
        </authorList>
    </citation>
    <scope>NUCLEOTIDE SEQUENCE [LARGE SCALE GENOMIC DNA]</scope>
    <source>
        <strain evidence="11 12">N</strain>
    </source>
</reference>
<comment type="similarity">
    <text evidence="3 9">Belongs to the class-II pyridoxal-phosphate-dependent aminotransferase family. BioF subfamily.</text>
</comment>
<evidence type="ECO:0000313" key="11">
    <source>
        <dbReference type="EMBL" id="QUV94175.1"/>
    </source>
</evidence>
<evidence type="ECO:0000313" key="12">
    <source>
        <dbReference type="Proteomes" id="UP000677668"/>
    </source>
</evidence>
<dbReference type="Proteomes" id="UP000677668">
    <property type="component" value="Chromosome 1"/>
</dbReference>
<gene>
    <name evidence="11" type="primary">bioF</name>
    <name evidence="11" type="ORF">J8C05_01580</name>
</gene>
<evidence type="ECO:0000256" key="4">
    <source>
        <dbReference type="ARBA" id="ARBA00011738"/>
    </source>
</evidence>
<dbReference type="InterPro" id="IPR004723">
    <property type="entry name" value="AONS_Archaea/Proteobacteria"/>
</dbReference>
<evidence type="ECO:0000256" key="8">
    <source>
        <dbReference type="ARBA" id="ARBA00047715"/>
    </source>
</evidence>
<dbReference type="InterPro" id="IPR050087">
    <property type="entry name" value="AON_synthase_class-II"/>
</dbReference>
<dbReference type="InterPro" id="IPR015424">
    <property type="entry name" value="PyrdxlP-dep_Trfase"/>
</dbReference>
<dbReference type="InterPro" id="IPR015421">
    <property type="entry name" value="PyrdxlP-dep_Trfase_major"/>
</dbReference>
<organism evidence="11 12">
    <name type="scientific">Chloracidobacterium sp. N</name>
    <dbReference type="NCBI Taxonomy" id="2821540"/>
    <lineage>
        <taxon>Bacteria</taxon>
        <taxon>Pseudomonadati</taxon>
        <taxon>Acidobacteriota</taxon>
        <taxon>Terriglobia</taxon>
        <taxon>Terriglobales</taxon>
        <taxon>Acidobacteriaceae</taxon>
        <taxon>Chloracidobacterium</taxon>
        <taxon>Chloracidobacterium aggregatum</taxon>
    </lineage>
</organism>
<dbReference type="InterPro" id="IPR004839">
    <property type="entry name" value="Aminotransferase_I/II_large"/>
</dbReference>
<dbReference type="InterPro" id="IPR015422">
    <property type="entry name" value="PyrdxlP-dep_Trfase_small"/>
</dbReference>
<dbReference type="PANTHER" id="PTHR13693">
    <property type="entry name" value="CLASS II AMINOTRANSFERASE/8-AMINO-7-OXONONANOATE SYNTHASE"/>
    <property type="match status" value="1"/>
</dbReference>
<evidence type="ECO:0000256" key="5">
    <source>
        <dbReference type="ARBA" id="ARBA00022679"/>
    </source>
</evidence>
<keyword evidence="5 9" id="KW-0808">Transferase</keyword>
<keyword evidence="11" id="KW-0012">Acyltransferase</keyword>
<dbReference type="Pfam" id="PF00155">
    <property type="entry name" value="Aminotran_1_2"/>
    <property type="match status" value="1"/>
</dbReference>